<proteinExistence type="predicted"/>
<feature type="domain" description="DUF6891" evidence="1">
    <location>
        <begin position="4"/>
        <end position="194"/>
    </location>
</feature>
<dbReference type="EMBL" id="CP022098">
    <property type="protein sequence ID" value="ATB34797.1"/>
    <property type="molecule type" value="Genomic_DNA"/>
</dbReference>
<dbReference type="InterPro" id="IPR054186">
    <property type="entry name" value="DUF6891"/>
</dbReference>
<sequence length="202" mass="22551">MSDDDSRKHLLARVECLVRGGFEGEEELVEEFEQWVEDELGESDSALVETLEAHARKLFQEQRVREAGWSEPTLNDAIASAFEELNGRGIVAMEDAGYTMSEGWSEVNEVASSQDPLPRGAVFYHGQDLERGVAGEGLLLAFGAYEDDDAKHEAASLAIGREACEVLGRHGVRTEWNGSVGERIQIPPFEWRKRQWTQVARS</sequence>
<evidence type="ECO:0000313" key="2">
    <source>
        <dbReference type="EMBL" id="ATB34797.1"/>
    </source>
</evidence>
<dbReference type="RefSeq" id="WP_095983503.1">
    <property type="nucleotide sequence ID" value="NZ_CP022098.1"/>
</dbReference>
<dbReference type="KEGG" id="cfus:CYFUS_000204"/>
<dbReference type="AlphaFoldDB" id="A0A250IUD4"/>
<protein>
    <recommendedName>
        <fullName evidence="1">DUF6891 domain-containing protein</fullName>
    </recommendedName>
</protein>
<dbReference type="Proteomes" id="UP000217257">
    <property type="component" value="Chromosome"/>
</dbReference>
<dbReference type="Pfam" id="PF21831">
    <property type="entry name" value="DUF6891"/>
    <property type="match status" value="1"/>
</dbReference>
<accession>A0A250IUD4</accession>
<organism evidence="2 3">
    <name type="scientific">Cystobacter fuscus</name>
    <dbReference type="NCBI Taxonomy" id="43"/>
    <lineage>
        <taxon>Bacteria</taxon>
        <taxon>Pseudomonadati</taxon>
        <taxon>Myxococcota</taxon>
        <taxon>Myxococcia</taxon>
        <taxon>Myxococcales</taxon>
        <taxon>Cystobacterineae</taxon>
        <taxon>Archangiaceae</taxon>
        <taxon>Cystobacter</taxon>
    </lineage>
</organism>
<name>A0A250IUD4_9BACT</name>
<reference evidence="2 3" key="1">
    <citation type="submission" date="2017-06" db="EMBL/GenBank/DDBJ databases">
        <title>Sequencing and comparative analysis of myxobacterial genomes.</title>
        <authorList>
            <person name="Rupp O."/>
            <person name="Goesmann A."/>
            <person name="Sogaard-Andersen L."/>
        </authorList>
    </citation>
    <scope>NUCLEOTIDE SEQUENCE [LARGE SCALE GENOMIC DNA]</scope>
    <source>
        <strain evidence="2 3">DSM 52655</strain>
    </source>
</reference>
<evidence type="ECO:0000259" key="1">
    <source>
        <dbReference type="Pfam" id="PF21831"/>
    </source>
</evidence>
<evidence type="ECO:0000313" key="3">
    <source>
        <dbReference type="Proteomes" id="UP000217257"/>
    </source>
</evidence>
<gene>
    <name evidence="2" type="ORF">CYFUS_000204</name>
</gene>